<dbReference type="AlphaFoldDB" id="A0A318ZTB5"/>
<feature type="region of interest" description="Disordered" evidence="1">
    <location>
        <begin position="167"/>
        <end position="196"/>
    </location>
</feature>
<dbReference type="EMBL" id="KZ821218">
    <property type="protein sequence ID" value="PYH49945.1"/>
    <property type="molecule type" value="Genomic_DNA"/>
</dbReference>
<dbReference type="RefSeq" id="XP_025435927.1">
    <property type="nucleotide sequence ID" value="XM_025580287.1"/>
</dbReference>
<evidence type="ECO:0000313" key="2">
    <source>
        <dbReference type="EMBL" id="PYH49945.1"/>
    </source>
</evidence>
<reference evidence="2 3" key="1">
    <citation type="submission" date="2016-12" db="EMBL/GenBank/DDBJ databases">
        <title>The genomes of Aspergillus section Nigri reveals drivers in fungal speciation.</title>
        <authorList>
            <consortium name="DOE Joint Genome Institute"/>
            <person name="Vesth T.C."/>
            <person name="Nybo J."/>
            <person name="Theobald S."/>
            <person name="Brandl J."/>
            <person name="Frisvad J.C."/>
            <person name="Nielsen K.F."/>
            <person name="Lyhne E.K."/>
            <person name="Kogle M.E."/>
            <person name="Kuo A."/>
            <person name="Riley R."/>
            <person name="Clum A."/>
            <person name="Nolan M."/>
            <person name="Lipzen A."/>
            <person name="Salamov A."/>
            <person name="Henrissat B."/>
            <person name="Wiebenga A."/>
            <person name="De Vries R.P."/>
            <person name="Grigoriev I.V."/>
            <person name="Mortensen U.H."/>
            <person name="Andersen M.R."/>
            <person name="Baker S.E."/>
        </authorList>
    </citation>
    <scope>NUCLEOTIDE SEQUENCE [LARGE SCALE GENOMIC DNA]</scope>
    <source>
        <strain evidence="2 3">JOP 1030-1</strain>
    </source>
</reference>
<gene>
    <name evidence="2" type="ORF">BP01DRAFT_9941</name>
</gene>
<evidence type="ECO:0000313" key="3">
    <source>
        <dbReference type="Proteomes" id="UP000248349"/>
    </source>
</evidence>
<dbReference type="OrthoDB" id="5420368at2759"/>
<proteinExistence type="predicted"/>
<accession>A0A318ZTB5</accession>
<feature type="region of interest" description="Disordered" evidence="1">
    <location>
        <begin position="60"/>
        <end position="117"/>
    </location>
</feature>
<keyword evidence="3" id="KW-1185">Reference proteome</keyword>
<organism evidence="2 3">
    <name type="scientific">Aspergillus saccharolyticus JOP 1030-1</name>
    <dbReference type="NCBI Taxonomy" id="1450539"/>
    <lineage>
        <taxon>Eukaryota</taxon>
        <taxon>Fungi</taxon>
        <taxon>Dikarya</taxon>
        <taxon>Ascomycota</taxon>
        <taxon>Pezizomycotina</taxon>
        <taxon>Eurotiomycetes</taxon>
        <taxon>Eurotiomycetidae</taxon>
        <taxon>Eurotiales</taxon>
        <taxon>Aspergillaceae</taxon>
        <taxon>Aspergillus</taxon>
        <taxon>Aspergillus subgen. Circumdati</taxon>
    </lineage>
</organism>
<sequence>MRWTPEADQLLLLKILETHNLSVNSKKVAEAWPVSANQQGPTPRAISERLVKIRNMAGTSFSISKGSDSNTTPTATPRKSRKSAPSTPSSAKRKHDAVKAESIPPESVTKSEIDGPVKMEVETTPFGIDNTLDSTPTRKTPLAVGAANQLYAGHPLYVVNGPAAPVPVDQNSPSKRVRKQTSAAPGMIDWTGYDGDEKEVETESSASEYCPDPEMVVATPRRMMMNYI</sequence>
<dbReference type="Proteomes" id="UP000248349">
    <property type="component" value="Unassembled WGS sequence"/>
</dbReference>
<evidence type="ECO:0000256" key="1">
    <source>
        <dbReference type="SAM" id="MobiDB-lite"/>
    </source>
</evidence>
<feature type="compositionally biased region" description="Polar residues" evidence="1">
    <location>
        <begin position="60"/>
        <end position="90"/>
    </location>
</feature>
<name>A0A318ZTB5_9EURO</name>
<protein>
    <submittedName>
        <fullName evidence="2">Uncharacterized protein</fullName>
    </submittedName>
</protein>
<dbReference type="GeneID" id="37081516"/>
<dbReference type="STRING" id="1450539.A0A318ZTB5"/>